<gene>
    <name evidence="3" type="ORF">FCL42_17940</name>
</gene>
<comment type="caution">
    <text evidence="3">The sequence shown here is derived from an EMBL/GenBank/DDBJ whole genome shotgun (WGS) entry which is preliminary data.</text>
</comment>
<feature type="domain" description="Rhodanese" evidence="2">
    <location>
        <begin position="175"/>
        <end position="281"/>
    </location>
</feature>
<evidence type="ECO:0000313" key="3">
    <source>
        <dbReference type="EMBL" id="TKB51720.1"/>
    </source>
</evidence>
<organism evidence="3 4">
    <name type="scientific">Ferrimonas aestuarii</name>
    <dbReference type="NCBI Taxonomy" id="2569539"/>
    <lineage>
        <taxon>Bacteria</taxon>
        <taxon>Pseudomonadati</taxon>
        <taxon>Pseudomonadota</taxon>
        <taxon>Gammaproteobacteria</taxon>
        <taxon>Alteromonadales</taxon>
        <taxon>Ferrimonadaceae</taxon>
        <taxon>Ferrimonas</taxon>
    </lineage>
</organism>
<dbReference type="InterPro" id="IPR051126">
    <property type="entry name" value="Thiosulfate_sulfurtransferase"/>
</dbReference>
<evidence type="ECO:0000313" key="4">
    <source>
        <dbReference type="Proteomes" id="UP000305675"/>
    </source>
</evidence>
<protein>
    <recommendedName>
        <fullName evidence="2">Rhodanese domain-containing protein</fullName>
    </recommendedName>
</protein>
<dbReference type="PROSITE" id="PS50206">
    <property type="entry name" value="RHODANESE_3"/>
    <property type="match status" value="2"/>
</dbReference>
<keyword evidence="4" id="KW-1185">Reference proteome</keyword>
<dbReference type="Proteomes" id="UP000305675">
    <property type="component" value="Unassembled WGS sequence"/>
</dbReference>
<evidence type="ECO:0000256" key="1">
    <source>
        <dbReference type="ARBA" id="ARBA00022737"/>
    </source>
</evidence>
<dbReference type="EMBL" id="SWCJ01000018">
    <property type="protein sequence ID" value="TKB51720.1"/>
    <property type="molecule type" value="Genomic_DNA"/>
</dbReference>
<dbReference type="OrthoDB" id="9781034at2"/>
<reference evidence="3 4" key="1">
    <citation type="submission" date="2019-04" db="EMBL/GenBank/DDBJ databases">
        <authorList>
            <person name="Hwang J.C."/>
        </authorList>
    </citation>
    <scope>NUCLEOTIDE SEQUENCE [LARGE SCALE GENOMIC DNA]</scope>
    <source>
        <strain evidence="3 4">IMCC35002</strain>
    </source>
</reference>
<accession>A0A4U1BJU0</accession>
<dbReference type="Pfam" id="PF00581">
    <property type="entry name" value="Rhodanese"/>
    <property type="match status" value="2"/>
</dbReference>
<dbReference type="AlphaFoldDB" id="A0A4U1BJU0"/>
<proteinExistence type="predicted"/>
<dbReference type="PANTHER" id="PTHR43855">
    <property type="entry name" value="THIOSULFATE SULFURTRANSFERASE"/>
    <property type="match status" value="1"/>
</dbReference>
<sequence length="281" mass="31734">MDHRKSAMRRWILGLLLVSCHLQSVELISFEEFQSWEKPHLLYDARSAKDYHLGHLIGAISFPVSSTYNNRNGVLFARSITDMTQTLQDKGVQADVAIVIYDDSSLLDASRLAWVLELYGLRNIHLINDVNLPDKLASKQATASLPSEYLPTLNPDVLANARMTQLAGLNGGFGIVDNRPRSHFVGEQSHTDKFGHVPGAVNVPKDEFYRLNAEGQTVLKPLNELVALFDDFDRDKQYITYCYRGKASTLGFFLMQQAGLKVMHYDGSWFDWSQRDLPVAK</sequence>
<dbReference type="PANTHER" id="PTHR43855:SF1">
    <property type="entry name" value="THIOSULFATE SULFURTRANSFERASE"/>
    <property type="match status" value="1"/>
</dbReference>
<feature type="domain" description="Rhodanese" evidence="2">
    <location>
        <begin position="44"/>
        <end position="131"/>
    </location>
</feature>
<dbReference type="Gene3D" id="3.40.250.10">
    <property type="entry name" value="Rhodanese-like domain"/>
    <property type="match status" value="2"/>
</dbReference>
<dbReference type="SMART" id="SM00450">
    <property type="entry name" value="RHOD"/>
    <property type="match status" value="2"/>
</dbReference>
<keyword evidence="1" id="KW-0677">Repeat</keyword>
<dbReference type="InterPro" id="IPR001763">
    <property type="entry name" value="Rhodanese-like_dom"/>
</dbReference>
<dbReference type="SUPFAM" id="SSF52821">
    <property type="entry name" value="Rhodanese/Cell cycle control phosphatase"/>
    <property type="match status" value="2"/>
</dbReference>
<dbReference type="InterPro" id="IPR036873">
    <property type="entry name" value="Rhodanese-like_dom_sf"/>
</dbReference>
<evidence type="ECO:0000259" key="2">
    <source>
        <dbReference type="PROSITE" id="PS50206"/>
    </source>
</evidence>
<name>A0A4U1BJU0_9GAMM</name>